<accession>A0A1I4SMB3</accession>
<evidence type="ECO:0000313" key="11">
    <source>
        <dbReference type="Proteomes" id="UP000243629"/>
    </source>
</evidence>
<evidence type="ECO:0000256" key="7">
    <source>
        <dbReference type="ARBA" id="ARBA00022840"/>
    </source>
</evidence>
<dbReference type="Pfam" id="PF22590">
    <property type="entry name" value="Cas3-like_C_2"/>
    <property type="match status" value="1"/>
</dbReference>
<evidence type="ECO:0000256" key="3">
    <source>
        <dbReference type="ARBA" id="ARBA00022723"/>
    </source>
</evidence>
<comment type="similarity">
    <text evidence="1">In the N-terminal section; belongs to the CRISPR-associated nuclease Cas3-HD family.</text>
</comment>
<keyword evidence="4" id="KW-0547">Nucleotide-binding</keyword>
<dbReference type="Pfam" id="PF21384">
    <property type="entry name" value="Cas3_I-F_Cas2"/>
    <property type="match status" value="1"/>
</dbReference>
<evidence type="ECO:0000256" key="8">
    <source>
        <dbReference type="ARBA" id="ARBA00023118"/>
    </source>
</evidence>
<evidence type="ECO:0000256" key="5">
    <source>
        <dbReference type="ARBA" id="ARBA00022801"/>
    </source>
</evidence>
<protein>
    <submittedName>
        <fullName evidence="10">CRISPR-associated endonuclease/helicase Cas3</fullName>
    </submittedName>
</protein>
<evidence type="ECO:0000256" key="6">
    <source>
        <dbReference type="ARBA" id="ARBA00022806"/>
    </source>
</evidence>
<keyword evidence="8" id="KW-0051">Antiviral defense</keyword>
<dbReference type="EMBL" id="FOUI01000010">
    <property type="protein sequence ID" value="SFM65565.1"/>
    <property type="molecule type" value="Genomic_DNA"/>
</dbReference>
<dbReference type="InterPro" id="IPR027417">
    <property type="entry name" value="P-loop_NTPase"/>
</dbReference>
<dbReference type="InterPro" id="IPR048823">
    <property type="entry name" value="Cas3_I-F_Cas2"/>
</dbReference>
<dbReference type="InterPro" id="IPR013395">
    <property type="entry name" value="CRISPR-assoc_Cas3_yers"/>
</dbReference>
<dbReference type="Proteomes" id="UP000243629">
    <property type="component" value="Unassembled WGS sequence"/>
</dbReference>
<evidence type="ECO:0000256" key="4">
    <source>
        <dbReference type="ARBA" id="ARBA00022741"/>
    </source>
</evidence>
<dbReference type="GO" id="GO:0004386">
    <property type="term" value="F:helicase activity"/>
    <property type="evidence" value="ECO:0007669"/>
    <property type="project" value="UniProtKB-KW"/>
</dbReference>
<dbReference type="Pfam" id="PF21802">
    <property type="entry name" value="Cas3-like_C"/>
    <property type="match status" value="1"/>
</dbReference>
<dbReference type="InterPro" id="IPR048824">
    <property type="entry name" value="Cas3-like_C"/>
</dbReference>
<proteinExistence type="inferred from homology"/>
<dbReference type="AlphaFoldDB" id="A0A1I4SMB3"/>
<keyword evidence="5" id="KW-0378">Hydrolase</keyword>
<keyword evidence="10" id="KW-0255">Endonuclease</keyword>
<keyword evidence="3" id="KW-0479">Metal-binding</keyword>
<evidence type="ECO:0000256" key="1">
    <source>
        <dbReference type="ARBA" id="ARBA00006847"/>
    </source>
</evidence>
<dbReference type="GO" id="GO:0004519">
    <property type="term" value="F:endonuclease activity"/>
    <property type="evidence" value="ECO:0007669"/>
    <property type="project" value="UniProtKB-KW"/>
</dbReference>
<reference evidence="11" key="1">
    <citation type="submission" date="2016-10" db="EMBL/GenBank/DDBJ databases">
        <authorList>
            <person name="Varghese N."/>
            <person name="Submissions S."/>
        </authorList>
    </citation>
    <scope>NUCLEOTIDE SEQUENCE [LARGE SCALE GENOMIC DNA]</scope>
    <source>
        <strain evidence="11">DSM 24213</strain>
    </source>
</reference>
<dbReference type="STRING" id="1720063.SAMN05216217_110118"/>
<keyword evidence="10" id="KW-0540">Nuclease</keyword>
<dbReference type="Gene3D" id="1.10.3210.30">
    <property type="match status" value="1"/>
</dbReference>
<keyword evidence="6 10" id="KW-0347">Helicase</keyword>
<dbReference type="GO" id="GO:0051607">
    <property type="term" value="P:defense response to virus"/>
    <property type="evidence" value="ECO:0007669"/>
    <property type="project" value="UniProtKB-KW"/>
</dbReference>
<name>A0A1I4SMB3_9GAMM</name>
<evidence type="ECO:0000256" key="2">
    <source>
        <dbReference type="ARBA" id="ARBA00009046"/>
    </source>
</evidence>
<dbReference type="InterPro" id="IPR038257">
    <property type="entry name" value="CRISPR-assoc_Cas3_HD_sf"/>
</dbReference>
<dbReference type="InterPro" id="IPR006483">
    <property type="entry name" value="CRISPR-assoc_Cas3_HD"/>
</dbReference>
<feature type="domain" description="HD Cas3-type" evidence="9">
    <location>
        <begin position="102"/>
        <end position="316"/>
    </location>
</feature>
<evidence type="ECO:0000313" key="10">
    <source>
        <dbReference type="EMBL" id="SFM65565.1"/>
    </source>
</evidence>
<dbReference type="GO" id="GO:0016787">
    <property type="term" value="F:hydrolase activity"/>
    <property type="evidence" value="ECO:0007669"/>
    <property type="project" value="UniProtKB-KW"/>
</dbReference>
<dbReference type="OrthoDB" id="220028at2"/>
<keyword evidence="7" id="KW-0067">ATP-binding</keyword>
<keyword evidence="11" id="KW-1185">Reference proteome</keyword>
<dbReference type="GO" id="GO:0046872">
    <property type="term" value="F:metal ion binding"/>
    <property type="evidence" value="ECO:0007669"/>
    <property type="project" value="UniProtKB-KW"/>
</dbReference>
<comment type="similarity">
    <text evidence="2">In the central section; belongs to the CRISPR-associated helicase Cas3 family.</text>
</comment>
<dbReference type="RefSeq" id="WP_093476523.1">
    <property type="nucleotide sequence ID" value="NZ_FOUI01000010.1"/>
</dbReference>
<dbReference type="PROSITE" id="PS51643">
    <property type="entry name" value="HD_CAS3"/>
    <property type="match status" value="1"/>
</dbReference>
<evidence type="ECO:0000259" key="9">
    <source>
        <dbReference type="PROSITE" id="PS51643"/>
    </source>
</evidence>
<dbReference type="NCBIfam" id="TIGR02562">
    <property type="entry name" value="cas3_yersinia"/>
    <property type="match status" value="1"/>
</dbReference>
<dbReference type="GO" id="GO:0005524">
    <property type="term" value="F:ATP binding"/>
    <property type="evidence" value="ECO:0007669"/>
    <property type="project" value="UniProtKB-KW"/>
</dbReference>
<dbReference type="SUPFAM" id="SSF52540">
    <property type="entry name" value="P-loop containing nucleoside triphosphate hydrolases"/>
    <property type="match status" value="1"/>
</dbReference>
<organism evidence="10 11">
    <name type="scientific">Halopseudomonas yangmingensis</name>
    <dbReference type="NCBI Taxonomy" id="1720063"/>
    <lineage>
        <taxon>Bacteria</taxon>
        <taxon>Pseudomonadati</taxon>
        <taxon>Pseudomonadota</taxon>
        <taxon>Gammaproteobacteria</taxon>
        <taxon>Pseudomonadales</taxon>
        <taxon>Pseudomonadaceae</taxon>
        <taxon>Halopseudomonas</taxon>
    </lineage>
</organism>
<gene>
    <name evidence="10" type="ORF">SAMN05216217_110118</name>
</gene>
<dbReference type="InterPro" id="IPR054712">
    <property type="entry name" value="Cas3-like_dom"/>
</dbReference>
<sequence length="1080" mass="120751">MNILLVSQCSKRALTETRRILDQFAERRGERTWQTAITQAGLDTLRKLLRKTARKNTAVACHWIRGKDHSELLWVVGDARQFNSRGATPTNTTERDVLRAGDEDDWHTAEDIRLLACLAALFHDFGKAVLAFQNKLEKNLAVADPYRHEWISLRLFEAFVADLSDEQWLQRLASVDGKATKACIKALKCDGLGEFPGPFKKLPPLAKAVGWLIVSHHRVPGVPGPQVNFNEHHVRGLPDGIGKSWCGERQGASPKELKQCWDLSQGLPFDSQHWCEHARKLAEKMLERTGLLDTDWCANNYAMHTARLTLMLADHYYSSQPSHSPYGDAGFALYANTDRETRKLKQRLDEHLIGVEVNASRIMRSLPQLTNSLPSIARHKGFRQRSADRRFAWQDKAFDLAEGLQLKSAQQGFFGVNMASTGCGKTLANGRIMYALANPSRGARFSIALGLRTLTLQTGEAYRHKLGLGDDDLAVMVGGAAVRELHELKQRTGSESGAPLLPEWQHVHFEGSLVDGPLSRWLHESPTAQRLLDAPVLTCTIDHLMPATEGTRGGQQIPPMLRLMSSDLVLDEPDDFGLEDLPALARLVNWAGMLGSRVLLSSATLPPALIQGLFDAYLAGRRQYQLNRGQPGQSLSVCCAWFDEFSPLAGEHADADSFLDQHQAFVEQRLRKLERAQADDNRRKAQIRPLNIAQGLAEPEQFQAFAECLSEQIIELHQAHAQPDPVTGKQLSIGLVRMANIHPLVGVAQTLAGMPAPADTRIHLCVYHSQHPLLVRSAIEQQLDSLLARHQPDLWWASEPVRQLLDQQPETQHVLVVMATPVAEVGRDHDYDWGIVEPSSMRSIIQLAGRIRRHRPGSIQTANLHLLDTNLKHLRSGLATPAFCRPGFESPEFRLRSHSLQEVLTAAQWQRIDASSRIQTSVEPDPTGNLVDLEHEVTRQWVQGPAAGSPLKVVPASLWWQTPAPLSSALQRKQPFRLDPQGRQRYVLMPDDGEPRLHRVEKDGELVGVNHLKTEITFELAQGVSAWGVTDYLFELEKLAEQLDMTLEDTARRYGFLDLPAKGCDNGWNYHPVLGFNRIT</sequence>